<reference evidence="3" key="1">
    <citation type="submission" date="2018-05" db="EMBL/GenBank/DDBJ databases">
        <authorList>
            <person name="Lanie J.A."/>
            <person name="Ng W.-L."/>
            <person name="Kazmierczak K.M."/>
            <person name="Andrzejewski T.M."/>
            <person name="Davidsen T.M."/>
            <person name="Wayne K.J."/>
            <person name="Tettelin H."/>
            <person name="Glass J.I."/>
            <person name="Rusch D."/>
            <person name="Podicherti R."/>
            <person name="Tsui H.-C.T."/>
            <person name="Winkler M.E."/>
        </authorList>
    </citation>
    <scope>NUCLEOTIDE SEQUENCE</scope>
</reference>
<dbReference type="SMART" id="SM00220">
    <property type="entry name" value="S_TKc"/>
    <property type="match status" value="1"/>
</dbReference>
<dbReference type="Gene3D" id="1.10.510.10">
    <property type="entry name" value="Transferase(Phosphotransferase) domain 1"/>
    <property type="match status" value="1"/>
</dbReference>
<dbReference type="PROSITE" id="PS00108">
    <property type="entry name" value="PROTEIN_KINASE_ST"/>
    <property type="match status" value="1"/>
</dbReference>
<feature type="non-terminal residue" evidence="3">
    <location>
        <position position="1"/>
    </location>
</feature>
<dbReference type="PANTHER" id="PTHR44167">
    <property type="entry name" value="OVARIAN-SPECIFIC SERINE/THREONINE-PROTEIN KINASE LOK-RELATED"/>
    <property type="match status" value="1"/>
</dbReference>
<dbReference type="InterPro" id="IPR011009">
    <property type="entry name" value="Kinase-like_dom_sf"/>
</dbReference>
<dbReference type="Pfam" id="PF13672">
    <property type="entry name" value="PP2C_2"/>
    <property type="match status" value="1"/>
</dbReference>
<feature type="non-terminal residue" evidence="3">
    <location>
        <position position="373"/>
    </location>
</feature>
<evidence type="ECO:0000259" key="2">
    <source>
        <dbReference type="PROSITE" id="PS51746"/>
    </source>
</evidence>
<dbReference type="GO" id="GO:0044773">
    <property type="term" value="P:mitotic DNA damage checkpoint signaling"/>
    <property type="evidence" value="ECO:0007669"/>
    <property type="project" value="TreeGrafter"/>
</dbReference>
<evidence type="ECO:0000313" key="3">
    <source>
        <dbReference type="EMBL" id="SVC55956.1"/>
    </source>
</evidence>
<dbReference type="InterPro" id="IPR036457">
    <property type="entry name" value="PPM-type-like_dom_sf"/>
</dbReference>
<dbReference type="AlphaFoldDB" id="A0A382N4E1"/>
<dbReference type="InterPro" id="IPR001932">
    <property type="entry name" value="PPM-type_phosphatase-like_dom"/>
</dbReference>
<dbReference type="PANTHER" id="PTHR44167:SF25">
    <property type="entry name" value="PROTEIN KINASE DOMAIN CONTAINING PROTEIN"/>
    <property type="match status" value="1"/>
</dbReference>
<dbReference type="SUPFAM" id="SSF81606">
    <property type="entry name" value="PP2C-like"/>
    <property type="match status" value="1"/>
</dbReference>
<dbReference type="GO" id="GO:0005524">
    <property type="term" value="F:ATP binding"/>
    <property type="evidence" value="ECO:0007669"/>
    <property type="project" value="InterPro"/>
</dbReference>
<proteinExistence type="predicted"/>
<dbReference type="InterPro" id="IPR008271">
    <property type="entry name" value="Ser/Thr_kinase_AS"/>
</dbReference>
<gene>
    <name evidence="3" type="ORF">METZ01_LOCUS308810</name>
</gene>
<name>A0A382N4E1_9ZZZZ</name>
<feature type="domain" description="PPM-type phosphatase" evidence="2">
    <location>
        <begin position="1"/>
        <end position="142"/>
    </location>
</feature>
<dbReference type="PROSITE" id="PS51746">
    <property type="entry name" value="PPM_2"/>
    <property type="match status" value="1"/>
</dbReference>
<feature type="domain" description="Protein kinase" evidence="1">
    <location>
        <begin position="175"/>
        <end position="373"/>
    </location>
</feature>
<dbReference type="EMBL" id="UINC01097879">
    <property type="protein sequence ID" value="SVC55956.1"/>
    <property type="molecule type" value="Genomic_DNA"/>
</dbReference>
<evidence type="ECO:0000259" key="1">
    <source>
        <dbReference type="PROSITE" id="PS50011"/>
    </source>
</evidence>
<evidence type="ECO:0008006" key="4">
    <source>
        <dbReference type="Google" id="ProtNLM"/>
    </source>
</evidence>
<dbReference type="CDD" id="cd00143">
    <property type="entry name" value="PP2Cc"/>
    <property type="match status" value="1"/>
</dbReference>
<dbReference type="CDD" id="cd14014">
    <property type="entry name" value="STKc_PknB_like"/>
    <property type="match status" value="1"/>
</dbReference>
<sequence length="373" mass="42042">CNEYLYSQSTGIDKVSSMLSTMSALIIKSNTAYLFHIGDSRIYCYRDGVLKQLTKDHVTNVNQKETYLSRAIGFDSNVQIDFQALDLELDDQFLMTTDGVHGYLDHTEMATLIGQKTAVEDLVEMAITKGSQDNASAIICTVNQLPEKHLNEAFDELTQRPIPPDLENGMKINGFEIESLIHASNRTQIYRARDINTNQLVALKTPSINFEDDAQYLKHFVYEEWVGLRIHCPNVVQIHNGGEQSKFLAYAMEYVEGQTLRQWMNNNPQPSIDAVVKIVKQIVQGLRGFHRQEMLHCDLKPENIMIDQFGQIKLIDFGSARIAGIAELATPISVVGNQGTQGYTAPEVILEHRVSRLSDQFSLGVIVYEMFSS</sequence>
<dbReference type="InterPro" id="IPR000719">
    <property type="entry name" value="Prot_kinase_dom"/>
</dbReference>
<dbReference type="GO" id="GO:0004674">
    <property type="term" value="F:protein serine/threonine kinase activity"/>
    <property type="evidence" value="ECO:0007669"/>
    <property type="project" value="TreeGrafter"/>
</dbReference>
<dbReference type="SUPFAM" id="SSF56112">
    <property type="entry name" value="Protein kinase-like (PK-like)"/>
    <property type="match status" value="1"/>
</dbReference>
<dbReference type="Gene3D" id="3.60.40.10">
    <property type="entry name" value="PPM-type phosphatase domain"/>
    <property type="match status" value="1"/>
</dbReference>
<organism evidence="3">
    <name type="scientific">marine metagenome</name>
    <dbReference type="NCBI Taxonomy" id="408172"/>
    <lineage>
        <taxon>unclassified sequences</taxon>
        <taxon>metagenomes</taxon>
        <taxon>ecological metagenomes</taxon>
    </lineage>
</organism>
<dbReference type="Pfam" id="PF00069">
    <property type="entry name" value="Pkinase"/>
    <property type="match status" value="1"/>
</dbReference>
<dbReference type="PROSITE" id="PS50011">
    <property type="entry name" value="PROTEIN_KINASE_DOM"/>
    <property type="match status" value="1"/>
</dbReference>
<dbReference type="GO" id="GO:0005737">
    <property type="term" value="C:cytoplasm"/>
    <property type="evidence" value="ECO:0007669"/>
    <property type="project" value="TreeGrafter"/>
</dbReference>
<dbReference type="GO" id="GO:0005634">
    <property type="term" value="C:nucleus"/>
    <property type="evidence" value="ECO:0007669"/>
    <property type="project" value="TreeGrafter"/>
</dbReference>
<accession>A0A382N4E1</accession>
<protein>
    <recommendedName>
        <fullName evidence="4">Protein kinase domain-containing protein</fullName>
    </recommendedName>
</protein>